<dbReference type="GO" id="GO:0051301">
    <property type="term" value="P:cell division"/>
    <property type="evidence" value="ECO:0007669"/>
    <property type="project" value="UniProtKB-KW"/>
</dbReference>
<evidence type="ECO:0000313" key="6">
    <source>
        <dbReference type="EMBL" id="TFJ25045.1"/>
    </source>
</evidence>
<dbReference type="HAMAP" id="MF_01804">
    <property type="entry name" value="ScpB"/>
    <property type="match status" value="1"/>
</dbReference>
<keyword evidence="3 5" id="KW-0159">Chromosome partition</keyword>
<evidence type="ECO:0000256" key="4">
    <source>
        <dbReference type="ARBA" id="ARBA00023306"/>
    </source>
</evidence>
<evidence type="ECO:0000256" key="1">
    <source>
        <dbReference type="ARBA" id="ARBA00022490"/>
    </source>
</evidence>
<dbReference type="Proteomes" id="UP000297938">
    <property type="component" value="Unassembled WGS sequence"/>
</dbReference>
<reference evidence="6 7" key="1">
    <citation type="journal article" date="2018" name="Int. J. Food Microbiol.">
        <title>Growth of Carnobacterium spp. isolated from chilled vacuum-packaged meat under relevant acidic conditions.</title>
        <authorList>
            <person name="Zhang P."/>
            <person name="Badoni M."/>
            <person name="Ganzle M."/>
            <person name="Yang X."/>
        </authorList>
    </citation>
    <scope>NUCLEOTIDE SEQUENCE [LARGE SCALE GENOMIC DNA]</scope>
    <source>
        <strain evidence="6 7">B2</strain>
    </source>
</reference>
<dbReference type="NCBIfam" id="TIGR00281">
    <property type="entry name" value="SMC-Scp complex subunit ScpB"/>
    <property type="match status" value="1"/>
</dbReference>
<name>A0A7Z8G3L8_CARDV</name>
<comment type="subunit">
    <text evidence="5">Homodimer. Homodimerization may be required to stabilize the binding of ScpA to the Smc head domains. Component of a cohesin-like complex composed of ScpA, ScpB and the Smc homodimer, in which ScpA and ScpB bind to the head domain of Smc. The presence of the three proteins is required for the association of the complex with DNA.</text>
</comment>
<evidence type="ECO:0000256" key="2">
    <source>
        <dbReference type="ARBA" id="ARBA00022618"/>
    </source>
</evidence>
<comment type="similarity">
    <text evidence="5">Belongs to the ScpB family.</text>
</comment>
<dbReference type="AlphaFoldDB" id="A0A7Z8G3L8"/>
<keyword evidence="1 5" id="KW-0963">Cytoplasm</keyword>
<dbReference type="InterPro" id="IPR036390">
    <property type="entry name" value="WH_DNA-bd_sf"/>
</dbReference>
<protein>
    <recommendedName>
        <fullName evidence="5">Segregation and condensation protein B</fullName>
    </recommendedName>
</protein>
<accession>A0A7Z8G3L8</accession>
<dbReference type="GO" id="GO:0006260">
    <property type="term" value="P:DNA replication"/>
    <property type="evidence" value="ECO:0007669"/>
    <property type="project" value="UniProtKB-UniRule"/>
</dbReference>
<dbReference type="SUPFAM" id="SSF46785">
    <property type="entry name" value="Winged helix' DNA-binding domain"/>
    <property type="match status" value="2"/>
</dbReference>
<organism evidence="6 7">
    <name type="scientific">Carnobacterium divergens</name>
    <name type="common">Lactobacillus divergens</name>
    <dbReference type="NCBI Taxonomy" id="2748"/>
    <lineage>
        <taxon>Bacteria</taxon>
        <taxon>Bacillati</taxon>
        <taxon>Bacillota</taxon>
        <taxon>Bacilli</taxon>
        <taxon>Lactobacillales</taxon>
        <taxon>Carnobacteriaceae</taxon>
        <taxon>Carnobacterium</taxon>
    </lineage>
</organism>
<dbReference type="PIRSF" id="PIRSF019345">
    <property type="entry name" value="ScpB"/>
    <property type="match status" value="1"/>
</dbReference>
<dbReference type="PANTHER" id="PTHR34298">
    <property type="entry name" value="SEGREGATION AND CONDENSATION PROTEIN B"/>
    <property type="match status" value="1"/>
</dbReference>
<dbReference type="InterPro" id="IPR036388">
    <property type="entry name" value="WH-like_DNA-bd_sf"/>
</dbReference>
<keyword evidence="2 5" id="KW-0132">Cell division</keyword>
<dbReference type="Pfam" id="PF04079">
    <property type="entry name" value="SMC_ScpB"/>
    <property type="match status" value="1"/>
</dbReference>
<evidence type="ECO:0000256" key="3">
    <source>
        <dbReference type="ARBA" id="ARBA00022829"/>
    </source>
</evidence>
<dbReference type="RefSeq" id="WP_135026331.1">
    <property type="nucleotide sequence ID" value="NZ_JBFUWK010000004.1"/>
</dbReference>
<proteinExistence type="inferred from homology"/>
<dbReference type="PANTHER" id="PTHR34298:SF2">
    <property type="entry name" value="SEGREGATION AND CONDENSATION PROTEIN B"/>
    <property type="match status" value="1"/>
</dbReference>
<gene>
    <name evidence="5 6" type="primary">scpB</name>
    <name evidence="6" type="ORF">CKN69_10515</name>
</gene>
<dbReference type="InterPro" id="IPR005234">
    <property type="entry name" value="ScpB_csome_segregation"/>
</dbReference>
<comment type="function">
    <text evidence="5">Participates in chromosomal partition during cell division. May act via the formation of a condensin-like complex containing Smc and ScpA that pull DNA away from mid-cell into both cell halves.</text>
</comment>
<comment type="caution">
    <text evidence="6">The sequence shown here is derived from an EMBL/GenBank/DDBJ whole genome shotgun (WGS) entry which is preliminary data.</text>
</comment>
<evidence type="ECO:0000256" key="5">
    <source>
        <dbReference type="HAMAP-Rule" id="MF_01804"/>
    </source>
</evidence>
<comment type="subcellular location">
    <subcellularLocation>
        <location evidence="5">Cytoplasm</location>
    </subcellularLocation>
    <text evidence="5">Associated with two foci at the outer edges of the nucleoid region in young cells, and at four foci within both cell halves in older cells.</text>
</comment>
<keyword evidence="4 5" id="KW-0131">Cell cycle</keyword>
<dbReference type="Gene3D" id="1.10.10.10">
    <property type="entry name" value="Winged helix-like DNA-binding domain superfamily/Winged helix DNA-binding domain"/>
    <property type="match status" value="2"/>
</dbReference>
<dbReference type="GO" id="GO:0051304">
    <property type="term" value="P:chromosome separation"/>
    <property type="evidence" value="ECO:0007669"/>
    <property type="project" value="InterPro"/>
</dbReference>
<sequence length="195" mass="22003">MNEIAAIEALLFVSGDEGLSLEEMASLIDASTQFTYQLLMQLQQRYIESKTNGLMLLEVGNHYQLATKKEYADLIKKYAVSPLSTNLSQAALETLAIIAYKQPLTRMEIDEIRGVQTSGALQKLLLRGLIEDKGRVNGPGRAILYGTSAYFMDYFGLKDIKELPTIDELEQSPDESESDLFFEKFNQQFQLNNEE</sequence>
<dbReference type="EMBL" id="NRPP01000017">
    <property type="protein sequence ID" value="TFJ25045.1"/>
    <property type="molecule type" value="Genomic_DNA"/>
</dbReference>
<dbReference type="GO" id="GO:0005737">
    <property type="term" value="C:cytoplasm"/>
    <property type="evidence" value="ECO:0007669"/>
    <property type="project" value="UniProtKB-SubCell"/>
</dbReference>
<evidence type="ECO:0000313" key="7">
    <source>
        <dbReference type="Proteomes" id="UP000297938"/>
    </source>
</evidence>